<reference evidence="2" key="1">
    <citation type="journal article" date="2021" name="Open Biol.">
        <title>Shared evolutionary footprints suggest mitochondrial oxidative damage underlies multiple complex I losses in fungi.</title>
        <authorList>
            <person name="Schikora-Tamarit M.A."/>
            <person name="Marcet-Houben M."/>
            <person name="Nosek J."/>
            <person name="Gabaldon T."/>
        </authorList>
    </citation>
    <scope>NUCLEOTIDE SEQUENCE</scope>
    <source>
        <strain evidence="2">NCAIM Y.01608</strain>
    </source>
</reference>
<keyword evidence="3" id="KW-1185">Reference proteome</keyword>
<name>A0A9P8PDJ9_9ASCO</name>
<sequence length="170" mass="19900">MSSDLAQVKHLLNRLFLGLNDEYSENEKLISQVKDFCDKNDLNYQKLIAKESHGTPPRLSQEDSEIYYLEKQKRALLSRLQKEEYFSSKFEAILEKHRQLVTLLKDNVQSKAVFDSEYSKVYKTLVDQKLADYDSNIAFLNQQIDKARKDYQKIVEKLRTDGEALNKELG</sequence>
<comment type="caution">
    <text evidence="2">The sequence shown here is derived from an EMBL/GenBank/DDBJ whole genome shotgun (WGS) entry which is preliminary data.</text>
</comment>
<accession>A0A9P8PDJ9</accession>
<dbReference type="Proteomes" id="UP000788993">
    <property type="component" value="Unassembled WGS sequence"/>
</dbReference>
<keyword evidence="1" id="KW-0175">Coiled coil</keyword>
<proteinExistence type="predicted"/>
<feature type="coiled-coil region" evidence="1">
    <location>
        <begin position="130"/>
        <end position="168"/>
    </location>
</feature>
<dbReference type="EMBL" id="JAEUBD010000983">
    <property type="protein sequence ID" value="KAH3670022.1"/>
    <property type="molecule type" value="Genomic_DNA"/>
</dbReference>
<evidence type="ECO:0000313" key="2">
    <source>
        <dbReference type="EMBL" id="KAH3670022.1"/>
    </source>
</evidence>
<evidence type="ECO:0000313" key="3">
    <source>
        <dbReference type="Proteomes" id="UP000788993"/>
    </source>
</evidence>
<gene>
    <name evidence="2" type="ORF">OGATHE_002835</name>
</gene>
<protein>
    <submittedName>
        <fullName evidence="2">Uncharacterized protein</fullName>
    </submittedName>
</protein>
<evidence type="ECO:0000256" key="1">
    <source>
        <dbReference type="SAM" id="Coils"/>
    </source>
</evidence>
<dbReference type="AlphaFoldDB" id="A0A9P8PDJ9"/>
<reference evidence="2" key="2">
    <citation type="submission" date="2021-01" db="EMBL/GenBank/DDBJ databases">
        <authorList>
            <person name="Schikora-Tamarit M.A."/>
        </authorList>
    </citation>
    <scope>NUCLEOTIDE SEQUENCE</scope>
    <source>
        <strain evidence="2">NCAIM Y.01608</strain>
    </source>
</reference>
<organism evidence="2 3">
    <name type="scientific">Ogataea polymorpha</name>
    <dbReference type="NCBI Taxonomy" id="460523"/>
    <lineage>
        <taxon>Eukaryota</taxon>
        <taxon>Fungi</taxon>
        <taxon>Dikarya</taxon>
        <taxon>Ascomycota</taxon>
        <taxon>Saccharomycotina</taxon>
        <taxon>Pichiomycetes</taxon>
        <taxon>Pichiales</taxon>
        <taxon>Pichiaceae</taxon>
        <taxon>Ogataea</taxon>
    </lineage>
</organism>